<evidence type="ECO:0000256" key="2">
    <source>
        <dbReference type="ARBA" id="ARBA00023002"/>
    </source>
</evidence>
<comment type="similarity">
    <text evidence="1 4">Belongs to the PAPS reductase family. CysH subfamily.</text>
</comment>
<evidence type="ECO:0000256" key="4">
    <source>
        <dbReference type="HAMAP-Rule" id="MF_00063"/>
    </source>
</evidence>
<name>A0ABP9D2J9_9BACT</name>
<keyword evidence="7" id="KW-1185">Reference proteome</keyword>
<feature type="domain" description="Phosphoadenosine phosphosulphate reductase" evidence="5">
    <location>
        <begin position="27"/>
        <end position="194"/>
    </location>
</feature>
<evidence type="ECO:0000313" key="7">
    <source>
        <dbReference type="Proteomes" id="UP001500298"/>
    </source>
</evidence>
<dbReference type="EC" id="1.8.4.10" evidence="4"/>
<comment type="caution">
    <text evidence="6">The sequence shown here is derived from an EMBL/GenBank/DDBJ whole genome shotgun (WGS) entry which is preliminary data.</text>
</comment>
<dbReference type="InterPro" id="IPR004511">
    <property type="entry name" value="PAPS/APS_Rdtase"/>
</dbReference>
<organism evidence="6 7">
    <name type="scientific">Algivirga pacifica</name>
    <dbReference type="NCBI Taxonomy" id="1162670"/>
    <lineage>
        <taxon>Bacteria</taxon>
        <taxon>Pseudomonadati</taxon>
        <taxon>Bacteroidota</taxon>
        <taxon>Cytophagia</taxon>
        <taxon>Cytophagales</taxon>
        <taxon>Flammeovirgaceae</taxon>
        <taxon>Algivirga</taxon>
    </lineage>
</organism>
<feature type="binding site" evidence="4">
    <location>
        <position position="107"/>
    </location>
    <ligand>
        <name>[4Fe-4S] cluster</name>
        <dbReference type="ChEBI" id="CHEBI:49883"/>
    </ligand>
</feature>
<keyword evidence="4" id="KW-0963">Cytoplasm</keyword>
<feature type="active site" description="Nucleophile; cysteine thiosulfonate intermediate" evidence="4">
    <location>
        <position position="217"/>
    </location>
</feature>
<comment type="pathway">
    <text evidence="3 4">Sulfur metabolism; hydrogen sulfide biosynthesis; sulfite from sulfate.</text>
</comment>
<comment type="function">
    <text evidence="4">Catalyzes the formation of sulfite from adenosine 5'-phosphosulfate (APS) using thioredoxin as an electron donor.</text>
</comment>
<keyword evidence="4" id="KW-0411">Iron-sulfur</keyword>
<dbReference type="HAMAP" id="MF_00063">
    <property type="entry name" value="CysH"/>
    <property type="match status" value="1"/>
</dbReference>
<dbReference type="EMBL" id="BAABJX010000017">
    <property type="protein sequence ID" value="GAA4826098.1"/>
    <property type="molecule type" value="Genomic_DNA"/>
</dbReference>
<dbReference type="InterPro" id="IPR014729">
    <property type="entry name" value="Rossmann-like_a/b/a_fold"/>
</dbReference>
<dbReference type="Pfam" id="PF01507">
    <property type="entry name" value="PAPS_reduct"/>
    <property type="match status" value="1"/>
</dbReference>
<dbReference type="Proteomes" id="UP001500298">
    <property type="component" value="Unassembled WGS sequence"/>
</dbReference>
<feature type="binding site" evidence="4">
    <location>
        <position position="108"/>
    </location>
    <ligand>
        <name>[4Fe-4S] cluster</name>
        <dbReference type="ChEBI" id="CHEBI:49883"/>
    </ligand>
</feature>
<proteinExistence type="inferred from homology"/>
<keyword evidence="4" id="KW-0479">Metal-binding</keyword>
<dbReference type="NCBIfam" id="TIGR00434">
    <property type="entry name" value="cysH"/>
    <property type="match status" value="1"/>
</dbReference>
<dbReference type="InterPro" id="IPR002500">
    <property type="entry name" value="PAPS_reduct_dom"/>
</dbReference>
<dbReference type="NCBIfam" id="NF002537">
    <property type="entry name" value="PRK02090.1"/>
    <property type="match status" value="1"/>
</dbReference>
<comment type="catalytic activity">
    <reaction evidence="4">
        <text>[thioredoxin]-disulfide + sulfite + AMP + 2 H(+) = adenosine 5'-phosphosulfate + [thioredoxin]-dithiol</text>
        <dbReference type="Rhea" id="RHEA:21976"/>
        <dbReference type="Rhea" id="RHEA-COMP:10698"/>
        <dbReference type="Rhea" id="RHEA-COMP:10700"/>
        <dbReference type="ChEBI" id="CHEBI:15378"/>
        <dbReference type="ChEBI" id="CHEBI:17359"/>
        <dbReference type="ChEBI" id="CHEBI:29950"/>
        <dbReference type="ChEBI" id="CHEBI:50058"/>
        <dbReference type="ChEBI" id="CHEBI:58243"/>
        <dbReference type="ChEBI" id="CHEBI:456215"/>
        <dbReference type="EC" id="1.8.4.10"/>
    </reaction>
</comment>
<dbReference type="PIRSF" id="PIRSF000857">
    <property type="entry name" value="PAPS_reductase"/>
    <property type="match status" value="1"/>
</dbReference>
<protein>
    <recommendedName>
        <fullName evidence="4">Adenosine 5'-phosphosulfate reductase</fullName>
        <shortName evidence="4">APS reductase</shortName>
        <ecNumber evidence="4">1.8.4.10</ecNumber>
    </recommendedName>
    <alternativeName>
        <fullName evidence="4">5'-adenylylsulfate reductase</fullName>
    </alternativeName>
    <alternativeName>
        <fullName evidence="4">Thioredoxin-dependent 5'-adenylylsulfate reductase</fullName>
    </alternativeName>
</protein>
<evidence type="ECO:0000256" key="3">
    <source>
        <dbReference type="ARBA" id="ARBA00024327"/>
    </source>
</evidence>
<dbReference type="Gene3D" id="3.40.50.620">
    <property type="entry name" value="HUPs"/>
    <property type="match status" value="1"/>
</dbReference>
<dbReference type="PANTHER" id="PTHR46509:SF1">
    <property type="entry name" value="PHOSPHOADENOSINE PHOSPHOSULFATE REDUCTASE"/>
    <property type="match status" value="1"/>
</dbReference>
<dbReference type="RefSeq" id="WP_345369455.1">
    <property type="nucleotide sequence ID" value="NZ_BAABJX010000017.1"/>
</dbReference>
<reference evidence="7" key="1">
    <citation type="journal article" date="2019" name="Int. J. Syst. Evol. Microbiol.">
        <title>The Global Catalogue of Microorganisms (GCM) 10K type strain sequencing project: providing services to taxonomists for standard genome sequencing and annotation.</title>
        <authorList>
            <consortium name="The Broad Institute Genomics Platform"/>
            <consortium name="The Broad Institute Genome Sequencing Center for Infectious Disease"/>
            <person name="Wu L."/>
            <person name="Ma J."/>
        </authorList>
    </citation>
    <scope>NUCLEOTIDE SEQUENCE [LARGE SCALE GENOMIC DNA]</scope>
    <source>
        <strain evidence="7">JCM 18326</strain>
    </source>
</reference>
<comment type="subcellular location">
    <subcellularLocation>
        <location evidence="4">Cytoplasm</location>
    </subcellularLocation>
</comment>
<gene>
    <name evidence="4" type="primary">cysH</name>
    <name evidence="6" type="ORF">GCM10023331_08370</name>
</gene>
<sequence>MEYNFEQLKEEIASDIRAYKEKGLRLFSTSSFQPQSIVMLHIISQVDPDMPIFFMDTRYHFPETIAYMEEVKKTMKLNIHSLTSDIPKAKQVDAKGEPLYKADPEYCCHINKVAPLEAVLKEYDVWVNGVRKGQTANRANMGKEGKAKHDVLRYHPILEWDSKMVYTYINKYNLPIHPLVKEGYFSIGCTHCTAKGNAANGFDDRSGRWSGSTKTECGLHTTLVAG</sequence>
<keyword evidence="2 4" id="KW-0560">Oxidoreductase</keyword>
<evidence type="ECO:0000259" key="5">
    <source>
        <dbReference type="Pfam" id="PF01507"/>
    </source>
</evidence>
<evidence type="ECO:0000313" key="6">
    <source>
        <dbReference type="EMBL" id="GAA4826098.1"/>
    </source>
</evidence>
<accession>A0ABP9D2J9</accession>
<feature type="binding site" evidence="4">
    <location>
        <position position="189"/>
    </location>
    <ligand>
        <name>[4Fe-4S] cluster</name>
        <dbReference type="ChEBI" id="CHEBI:49883"/>
    </ligand>
</feature>
<dbReference type="SUPFAM" id="SSF52402">
    <property type="entry name" value="Adenine nucleotide alpha hydrolases-like"/>
    <property type="match status" value="1"/>
</dbReference>
<dbReference type="PANTHER" id="PTHR46509">
    <property type="entry name" value="PHOSPHOADENOSINE PHOSPHOSULFATE REDUCTASE"/>
    <property type="match status" value="1"/>
</dbReference>
<keyword evidence="4" id="KW-0408">Iron</keyword>
<comment type="cofactor">
    <cofactor evidence="4">
        <name>[4Fe-4S] cluster</name>
        <dbReference type="ChEBI" id="CHEBI:49883"/>
    </cofactor>
    <text evidence="4">Binds 1 [4Fe-4S] cluster per subunit.</text>
</comment>
<evidence type="ECO:0000256" key="1">
    <source>
        <dbReference type="ARBA" id="ARBA00009732"/>
    </source>
</evidence>
<feature type="binding site" evidence="4">
    <location>
        <position position="192"/>
    </location>
    <ligand>
        <name>[4Fe-4S] cluster</name>
        <dbReference type="ChEBI" id="CHEBI:49883"/>
    </ligand>
</feature>